<protein>
    <submittedName>
        <fullName evidence="1">Uncharacterized protein</fullName>
    </submittedName>
</protein>
<evidence type="ECO:0000313" key="1">
    <source>
        <dbReference type="EMBL" id="CAJ1082636.1"/>
    </source>
</evidence>
<feature type="non-terminal residue" evidence="1">
    <location>
        <position position="1"/>
    </location>
</feature>
<dbReference type="AlphaFoldDB" id="A0AAV1HC74"/>
<dbReference type="Proteomes" id="UP001178508">
    <property type="component" value="Chromosome 20"/>
</dbReference>
<accession>A0AAV1HC74</accession>
<organism evidence="1 2">
    <name type="scientific">Xyrichtys novacula</name>
    <name type="common">Pearly razorfish</name>
    <name type="synonym">Hemipteronotus novacula</name>
    <dbReference type="NCBI Taxonomy" id="13765"/>
    <lineage>
        <taxon>Eukaryota</taxon>
        <taxon>Metazoa</taxon>
        <taxon>Chordata</taxon>
        <taxon>Craniata</taxon>
        <taxon>Vertebrata</taxon>
        <taxon>Euteleostomi</taxon>
        <taxon>Actinopterygii</taxon>
        <taxon>Neopterygii</taxon>
        <taxon>Teleostei</taxon>
        <taxon>Neoteleostei</taxon>
        <taxon>Acanthomorphata</taxon>
        <taxon>Eupercaria</taxon>
        <taxon>Labriformes</taxon>
        <taxon>Labridae</taxon>
        <taxon>Xyrichtys</taxon>
    </lineage>
</organism>
<feature type="non-terminal residue" evidence="1">
    <location>
        <position position="58"/>
    </location>
</feature>
<gene>
    <name evidence="1" type="ORF">XNOV1_A026001</name>
</gene>
<sequence length="58" mass="6426">LQTTGRSFGGETISNQSKFCWSQPLHPAGILAVLVTLIGRDLLKSRWSGNRSRRQGDK</sequence>
<reference evidence="1" key="1">
    <citation type="submission" date="2023-08" db="EMBL/GenBank/DDBJ databases">
        <authorList>
            <person name="Alioto T."/>
            <person name="Alioto T."/>
            <person name="Gomez Garrido J."/>
        </authorList>
    </citation>
    <scope>NUCLEOTIDE SEQUENCE</scope>
</reference>
<evidence type="ECO:0000313" key="2">
    <source>
        <dbReference type="Proteomes" id="UP001178508"/>
    </source>
</evidence>
<name>A0AAV1HC74_XYRNO</name>
<proteinExistence type="predicted"/>
<dbReference type="EMBL" id="OY660883">
    <property type="protein sequence ID" value="CAJ1082636.1"/>
    <property type="molecule type" value="Genomic_DNA"/>
</dbReference>
<keyword evidence="2" id="KW-1185">Reference proteome</keyword>